<feature type="transmembrane region" description="Helical" evidence="1">
    <location>
        <begin position="76"/>
        <end position="94"/>
    </location>
</feature>
<evidence type="ECO:0000256" key="1">
    <source>
        <dbReference type="SAM" id="Phobius"/>
    </source>
</evidence>
<keyword evidence="1" id="KW-0812">Transmembrane</keyword>
<keyword evidence="1" id="KW-0472">Membrane</keyword>
<dbReference type="Proteomes" id="UP000243197">
    <property type="component" value="Chromosome"/>
</dbReference>
<dbReference type="EMBL" id="AP014564">
    <property type="protein sequence ID" value="BAV95426.1"/>
    <property type="molecule type" value="Genomic_DNA"/>
</dbReference>
<protein>
    <recommendedName>
        <fullName evidence="4">Rod shape-determining protein MreD</fullName>
    </recommendedName>
</protein>
<dbReference type="OrthoDB" id="9806699at2"/>
<feature type="transmembrane region" description="Helical" evidence="1">
    <location>
        <begin position="106"/>
        <end position="127"/>
    </location>
</feature>
<sequence>MKINNSTISPLIQTLVITGLLLSRLVPHPPNFTPVFAAALFSGTYFYSKKWAYLFPLFIVISSDLIINYITNESLIIRANLVTYFCVLLTSFMGSLMRSGTTPIKVIFYSTLSSVCFFIISNFFVWYSGNLYPHNIGGITACYVAALPFFKNTLLSGAVYSSVFYTSYFYITNYFHIPKKQ</sequence>
<name>A0A1J1DZS2_9FLAO</name>
<organism evidence="2 3">
    <name type="scientific">Ichthyobacterium seriolicida</name>
    <dbReference type="NCBI Taxonomy" id="242600"/>
    <lineage>
        <taxon>Bacteria</taxon>
        <taxon>Pseudomonadati</taxon>
        <taxon>Bacteroidota</taxon>
        <taxon>Flavobacteriia</taxon>
        <taxon>Flavobacteriales</taxon>
        <taxon>Ichthyobacteriaceae</taxon>
        <taxon>Ichthyobacterium</taxon>
    </lineage>
</organism>
<keyword evidence="3" id="KW-1185">Reference proteome</keyword>
<dbReference type="Pfam" id="PF20221">
    <property type="entry name" value="DUF6580"/>
    <property type="match status" value="1"/>
</dbReference>
<keyword evidence="1" id="KW-1133">Transmembrane helix</keyword>
<dbReference type="RefSeq" id="WP_096687205.1">
    <property type="nucleotide sequence ID" value="NZ_AP014564.1"/>
</dbReference>
<evidence type="ECO:0000313" key="2">
    <source>
        <dbReference type="EMBL" id="BAV95426.1"/>
    </source>
</evidence>
<evidence type="ECO:0000313" key="3">
    <source>
        <dbReference type="Proteomes" id="UP000243197"/>
    </source>
</evidence>
<gene>
    <name evidence="2" type="ORF">JBKA6_1413</name>
</gene>
<feature type="transmembrane region" description="Helical" evidence="1">
    <location>
        <begin position="53"/>
        <end position="70"/>
    </location>
</feature>
<dbReference type="InterPro" id="IPR046487">
    <property type="entry name" value="DUF6580"/>
</dbReference>
<evidence type="ECO:0008006" key="4">
    <source>
        <dbReference type="Google" id="ProtNLM"/>
    </source>
</evidence>
<reference evidence="2 3" key="1">
    <citation type="submission" date="2014-03" db="EMBL/GenBank/DDBJ databases">
        <title>complete genome sequence of Flavobacteriaceae bacterium JBKA-6.</title>
        <authorList>
            <person name="Takano T."/>
            <person name="Nakamura Y."/>
            <person name="Takuma S."/>
            <person name="Yasuike M."/>
            <person name="Matsuyama T."/>
            <person name="Sakai T."/>
            <person name="Fujiwara A."/>
            <person name="Kimoto K."/>
            <person name="Fukuda Y."/>
            <person name="Kondo H."/>
            <person name="Hirono I."/>
            <person name="Nakayasu C."/>
        </authorList>
    </citation>
    <scope>NUCLEOTIDE SEQUENCE [LARGE SCALE GENOMIC DNA]</scope>
    <source>
        <strain evidence="2 3">JBKA-6</strain>
    </source>
</reference>
<feature type="transmembrane region" description="Helical" evidence="1">
    <location>
        <begin position="7"/>
        <end position="26"/>
    </location>
</feature>
<accession>A0A1J1DZS2</accession>
<dbReference type="KEGG" id="ise:JBKA6_1413"/>
<proteinExistence type="predicted"/>
<dbReference type="AlphaFoldDB" id="A0A1J1DZS2"/>
<feature type="transmembrane region" description="Helical" evidence="1">
    <location>
        <begin position="153"/>
        <end position="171"/>
    </location>
</feature>